<gene>
    <name evidence="2" type="ORF">H6G94_21760</name>
</gene>
<dbReference type="SUPFAM" id="SSF55874">
    <property type="entry name" value="ATPase domain of HSP90 chaperone/DNA topoisomerase II/histidine kinase"/>
    <property type="match status" value="1"/>
</dbReference>
<name>A0ABR8HDV1_NOSPU</name>
<feature type="region of interest" description="Disordered" evidence="1">
    <location>
        <begin position="1471"/>
        <end position="1496"/>
    </location>
</feature>
<dbReference type="InterPro" id="IPR036890">
    <property type="entry name" value="HATPase_C_sf"/>
</dbReference>
<protein>
    <recommendedName>
        <fullName evidence="4">Protein NO VEIN C-terminal domain-containing protein</fullName>
    </recommendedName>
</protein>
<keyword evidence="3" id="KW-1185">Reference proteome</keyword>
<dbReference type="Gene3D" id="3.30.565.10">
    <property type="entry name" value="Histidine kinase-like ATPase, C-terminal domain"/>
    <property type="match status" value="1"/>
</dbReference>
<dbReference type="Proteomes" id="UP000606396">
    <property type="component" value="Unassembled WGS sequence"/>
</dbReference>
<evidence type="ECO:0008006" key="4">
    <source>
        <dbReference type="Google" id="ProtNLM"/>
    </source>
</evidence>
<dbReference type="EMBL" id="JACJTC010000016">
    <property type="protein sequence ID" value="MBD2613869.1"/>
    <property type="molecule type" value="Genomic_DNA"/>
</dbReference>
<reference evidence="2 3" key="1">
    <citation type="journal article" date="2020" name="ISME J.">
        <title>Comparative genomics reveals insights into cyanobacterial evolution and habitat adaptation.</title>
        <authorList>
            <person name="Chen M.Y."/>
            <person name="Teng W.K."/>
            <person name="Zhao L."/>
            <person name="Hu C.X."/>
            <person name="Zhou Y.K."/>
            <person name="Han B.P."/>
            <person name="Song L.R."/>
            <person name="Shu W.S."/>
        </authorList>
    </citation>
    <scope>NUCLEOTIDE SEQUENCE [LARGE SCALE GENOMIC DNA]</scope>
    <source>
        <strain evidence="2 3">FACHB-252</strain>
    </source>
</reference>
<evidence type="ECO:0000313" key="3">
    <source>
        <dbReference type="Proteomes" id="UP000606396"/>
    </source>
</evidence>
<evidence type="ECO:0000256" key="1">
    <source>
        <dbReference type="SAM" id="MobiDB-lite"/>
    </source>
</evidence>
<accession>A0ABR8HDV1</accession>
<feature type="compositionally biased region" description="Basic and acidic residues" evidence="1">
    <location>
        <begin position="1474"/>
        <end position="1488"/>
    </location>
</feature>
<organism evidence="2 3">
    <name type="scientific">Nostoc punctiforme FACHB-252</name>
    <dbReference type="NCBI Taxonomy" id="1357509"/>
    <lineage>
        <taxon>Bacteria</taxon>
        <taxon>Bacillati</taxon>
        <taxon>Cyanobacteriota</taxon>
        <taxon>Cyanophyceae</taxon>
        <taxon>Nostocales</taxon>
        <taxon>Nostocaceae</taxon>
        <taxon>Nostoc</taxon>
    </lineage>
</organism>
<evidence type="ECO:0000313" key="2">
    <source>
        <dbReference type="EMBL" id="MBD2613869.1"/>
    </source>
</evidence>
<sequence>MDLAIRYLLHGQADKYNNEEKLYIISSSDSLWKKLAEKLLSIKNELWRLIDSTLATSIPESQFQQLGITPLTKDAVIDLLHELHKQPENSIAQLINIQLDDHERKEILNEVGKNYNNKDLWKALPLHKTVEGNLVPITDNTYVENEQPLLSLKHLPLQITLITKDVNILHLSDEEWIPQWNASAAMSILLAQPNLHNYTQLILQLLQSSPEVRQKYNDRLRELPWLRLSSGQPISPQHIVKYPNYLKDYEKSLVELHEGYYLPSDLATVKGNYTYIDKLYQQFTDENILLDILAKQPSLYQVIVTIIDHKLKNQQNPNFDTSTVQILQSTEWLITNNNIPAKPSQVLFLDELEPNIQNILNDVENTDWVTASQLNNEIIANQDVLKWLSHQLFIHGKDALKVVSEIISQFPQYYLGEFTKDEFTLETALEIFSGIPSHILPVWDLVNQIVKLRGKEFFQKHILPDILQPIPATQLINLLGWLSDNFLSTDTKSIELYNQYLTLAVNYQNFATDILPNILLLNNLGKWNSTQNLCVNIPNIAASHILDNTQEKIIKNYLVQVSQATQQQDDKQEDNIIDLNLEEYFQNWYYHVYSEAIGAFISLIAGNNEQLRRLAQAFLRNKNLDLVHHRLLGTIASRSFTIVESKGDTEQVPSLINGYSFIARKKEGKSESVFVNQLDPYTNKLVLSSIDISQYNKEELSNLLKESARDLIQNVYQVTEVNESLDSVWKSLTKSEQIDVPVARNVILRNVPFILKFLNVHRQDQQIQEILLELDKAISQLEEYRIYNQDFTSIDTNIYNLNQQLGDLLENNSSNQSISNIILQAVREKIKFYGYHFTNIPFEIFQNADDALVELETMSQGQLIPNDRQKFVIEIDHTKNTITIIYWGRPINCFTHPDYPLNDYRNKGFGQDLEKMLLFNYSDKDSEVTGKFGLGFKSVHLICREPYIISSRVAFKITAGLLPSILKGNSIDSVITYRDRLEKKLQQYNPNIFDGTVISLPIDSNLGISANDTTQEFEKLIGLLLIFARKIKKCYLVKDNQTIIDWNPQYLLGEPSIEVGEVVIAKFTTNAICLKLGNYGHFLMTIDEKENKLRASLPHDIPNIWVTAPTKEKLGLSFIINAAFQLNPGRSTVIETENNNTLIKQLGIELGKQLCILFKISENNWEYFREMLKIRIASIYDFWNLIWEELAVKILNQQSSLVREMLSGNKGMGYFLTQCPALPNGLSKDYQELVLPQNIQYIVEHSLKQQEIFNHVAQWQNIQNRFQKNNIIHGNEWDKFQQLISYSPVKEKFDAKPLTLLQILQWQLPNLQANIQRAEETGKLINRTTLDNIRKQNFSEYEQIKFWLSTVKFLSQDNKTYKTASNLLVTNNQEIPDISNLLSKFAPDNYLLNKDYKNTGLEFFYACRQDQANIQDATLTEWINMIAPDDQERHSAVQLYLQLIKKCGTLSPPLEQKLQPNYPLEAISQYEETSEPKTADVEDRKSSDGKGNVDWGPPGEKLAGLFYKQIYSGKEYELNENGGLYDYLLTKNGQKVKIIEVKTISSESIRLPEFEWNQLITENRFYELFIVHHSSGNVSRVIRILNVWETLKKALENIKLQYLTEEGTNIESLIGLQEDKQENIIILNWQRLIATYKTKSKDENIMIYSCKAKLIQAPKGEPEKAYAELYEEFRLPT</sequence>
<dbReference type="RefSeq" id="WP_190951032.1">
    <property type="nucleotide sequence ID" value="NZ_JACJTC010000016.1"/>
</dbReference>
<comment type="caution">
    <text evidence="2">The sequence shown here is derived from an EMBL/GenBank/DDBJ whole genome shotgun (WGS) entry which is preliminary data.</text>
</comment>
<proteinExistence type="predicted"/>